<evidence type="ECO:0000256" key="1">
    <source>
        <dbReference type="ARBA" id="ARBA00004141"/>
    </source>
</evidence>
<dbReference type="EMBL" id="LGIQ01000009">
    <property type="protein sequence ID" value="KNB71708.1"/>
    <property type="molecule type" value="Genomic_DNA"/>
</dbReference>
<dbReference type="PROSITE" id="PS00218">
    <property type="entry name" value="AMINO_ACID_PERMEASE_1"/>
    <property type="match status" value="1"/>
</dbReference>
<dbReference type="Proteomes" id="UP000036834">
    <property type="component" value="Unassembled WGS sequence"/>
</dbReference>
<feature type="transmembrane region" description="Helical" evidence="7">
    <location>
        <begin position="363"/>
        <end position="383"/>
    </location>
</feature>
<feature type="transmembrane region" description="Helical" evidence="7">
    <location>
        <begin position="404"/>
        <end position="429"/>
    </location>
</feature>
<name>A0A0K9YSM5_9BACL</name>
<dbReference type="Proteomes" id="UP000319578">
    <property type="component" value="Unassembled WGS sequence"/>
</dbReference>
<evidence type="ECO:0000313" key="12">
    <source>
        <dbReference type="Proteomes" id="UP000319578"/>
    </source>
</evidence>
<feature type="transmembrane region" description="Helical" evidence="7">
    <location>
        <begin position="47"/>
        <end position="67"/>
    </location>
</feature>
<reference evidence="9 12" key="3">
    <citation type="submission" date="2019-06" db="EMBL/GenBank/DDBJ databases">
        <title>Whole genome shotgun sequence of Brevibacillus reuszeri NBRC 15719.</title>
        <authorList>
            <person name="Hosoyama A."/>
            <person name="Uohara A."/>
            <person name="Ohji S."/>
            <person name="Ichikawa N."/>
        </authorList>
    </citation>
    <scope>NUCLEOTIDE SEQUENCE [LARGE SCALE GENOMIC DNA]</scope>
    <source>
        <strain evidence="9 12">NBRC 15719</strain>
    </source>
</reference>
<dbReference type="OrthoDB" id="9780162at2"/>
<dbReference type="RefSeq" id="WP_049740750.1">
    <property type="nucleotide sequence ID" value="NZ_BJON01000004.1"/>
</dbReference>
<dbReference type="EMBL" id="BJON01000004">
    <property type="protein sequence ID" value="GED67383.1"/>
    <property type="molecule type" value="Genomic_DNA"/>
</dbReference>
<evidence type="ECO:0000313" key="11">
    <source>
        <dbReference type="Proteomes" id="UP000036834"/>
    </source>
</evidence>
<dbReference type="PATRIC" id="fig|54915.3.peg.3823"/>
<feature type="domain" description="Amino acid permease/ SLC12A" evidence="8">
    <location>
        <begin position="19"/>
        <end position="461"/>
    </location>
</feature>
<dbReference type="PIRSF" id="PIRSF006060">
    <property type="entry name" value="AA_transporter"/>
    <property type="match status" value="1"/>
</dbReference>
<dbReference type="AlphaFoldDB" id="A0A0K9YSM5"/>
<evidence type="ECO:0000256" key="6">
    <source>
        <dbReference type="ARBA" id="ARBA00023136"/>
    </source>
</evidence>
<sequence length="469" mass="51266">MNTGNEKDTQLQRSMKSRHLFMLSLGGVIGTGLFLNAGFTINQAGPGGAVLAYIVGGILLYLVMTCLGELSVKMPVTGSFQTYATKYIGPASGFTLGWMYWLGSATTAGVEFTAAGMVMQRWFPDTPVWIWCAVFIVLLFAFNALTTKGFAETEYWFAGIKVLAVLVFIVVGIGAIFGFVSMEGRPAPFLSNFTAEGGLFPFGITIVFVTMMNVVFSYQGSELIGIAAGETENPQKNIPRAIRNVVFRILMFYVASVMILSALFPSSELGLLESPFVTVFDAVGIPFAADIMNFVILTALLSVGNSCLYAATRLLWALSHSGMAHPVFGKLTKRSVPLNALLATLAFSLLSLLTSVLAADTVYVLLMSVSGIAVTFTWMGIALSQFNFRRQYLREGGKVEDLQFVAPFYPVMPILCLALCTFILLFPIFDATQRFGLYYGIAALVVFYLYYYLRYGRKKSKHPDIPTQG</sequence>
<evidence type="ECO:0000259" key="8">
    <source>
        <dbReference type="Pfam" id="PF00324"/>
    </source>
</evidence>
<dbReference type="InterPro" id="IPR004840">
    <property type="entry name" value="Amino_acid_permease_CS"/>
</dbReference>
<dbReference type="Gene3D" id="1.20.1740.10">
    <property type="entry name" value="Amino acid/polyamine transporter I"/>
    <property type="match status" value="1"/>
</dbReference>
<feature type="transmembrane region" description="Helical" evidence="7">
    <location>
        <begin position="87"/>
        <end position="108"/>
    </location>
</feature>
<evidence type="ECO:0000313" key="10">
    <source>
        <dbReference type="EMBL" id="KNB71708.1"/>
    </source>
</evidence>
<dbReference type="GO" id="GO:0016020">
    <property type="term" value="C:membrane"/>
    <property type="evidence" value="ECO:0007669"/>
    <property type="project" value="UniProtKB-SubCell"/>
</dbReference>
<feature type="transmembrane region" description="Helical" evidence="7">
    <location>
        <begin position="20"/>
        <end position="41"/>
    </location>
</feature>
<gene>
    <name evidence="10" type="ORF">ADS79_23430</name>
    <name evidence="9" type="ORF">BRE01_10850</name>
</gene>
<evidence type="ECO:0000313" key="9">
    <source>
        <dbReference type="EMBL" id="GED67383.1"/>
    </source>
</evidence>
<dbReference type="GO" id="GO:0006865">
    <property type="term" value="P:amino acid transport"/>
    <property type="evidence" value="ECO:0007669"/>
    <property type="project" value="UniProtKB-KW"/>
</dbReference>
<reference evidence="11" key="1">
    <citation type="submission" date="2015-07" db="EMBL/GenBank/DDBJ databases">
        <title>Genome sequencing project for genomic taxonomy and phylogenomics of Bacillus-like bacteria.</title>
        <authorList>
            <person name="Liu B."/>
            <person name="Wang J."/>
            <person name="Zhu Y."/>
            <person name="Liu G."/>
            <person name="Chen Q."/>
            <person name="Chen Z."/>
            <person name="Lan J."/>
            <person name="Che J."/>
            <person name="Ge C."/>
            <person name="Shi H."/>
            <person name="Pan Z."/>
            <person name="Liu X."/>
        </authorList>
    </citation>
    <scope>NUCLEOTIDE SEQUENCE [LARGE SCALE GENOMIC DNA]</scope>
    <source>
        <strain evidence="11">DSM 9887</strain>
    </source>
</reference>
<feature type="transmembrane region" description="Helical" evidence="7">
    <location>
        <begin position="128"/>
        <end position="146"/>
    </location>
</feature>
<dbReference type="FunFam" id="1.20.1740.10:FF:000001">
    <property type="entry name" value="Amino acid permease"/>
    <property type="match status" value="1"/>
</dbReference>
<feature type="transmembrane region" description="Helical" evidence="7">
    <location>
        <begin position="435"/>
        <end position="453"/>
    </location>
</feature>
<dbReference type="InterPro" id="IPR004841">
    <property type="entry name" value="AA-permease/SLC12A_dom"/>
</dbReference>
<dbReference type="PANTHER" id="PTHR43495:SF5">
    <property type="entry name" value="GAMMA-AMINOBUTYRIC ACID PERMEASE"/>
    <property type="match status" value="1"/>
</dbReference>
<feature type="transmembrane region" description="Helical" evidence="7">
    <location>
        <begin position="199"/>
        <end position="218"/>
    </location>
</feature>
<feature type="transmembrane region" description="Helical" evidence="7">
    <location>
        <begin position="158"/>
        <end position="179"/>
    </location>
</feature>
<keyword evidence="2" id="KW-0813">Transport</keyword>
<evidence type="ECO:0000256" key="4">
    <source>
        <dbReference type="ARBA" id="ARBA00022970"/>
    </source>
</evidence>
<comment type="subcellular location">
    <subcellularLocation>
        <location evidence="1">Membrane</location>
        <topology evidence="1">Multi-pass membrane protein</topology>
    </subcellularLocation>
</comment>
<keyword evidence="4" id="KW-0029">Amino-acid transport</keyword>
<evidence type="ECO:0000256" key="2">
    <source>
        <dbReference type="ARBA" id="ARBA00022448"/>
    </source>
</evidence>
<organism evidence="10 11">
    <name type="scientific">Brevibacillus reuszeri</name>
    <dbReference type="NCBI Taxonomy" id="54915"/>
    <lineage>
        <taxon>Bacteria</taxon>
        <taxon>Bacillati</taxon>
        <taxon>Bacillota</taxon>
        <taxon>Bacilli</taxon>
        <taxon>Bacillales</taxon>
        <taxon>Paenibacillaceae</taxon>
        <taxon>Brevibacillus</taxon>
    </lineage>
</organism>
<dbReference type="PANTHER" id="PTHR43495">
    <property type="entry name" value="GABA PERMEASE"/>
    <property type="match status" value="1"/>
</dbReference>
<dbReference type="STRING" id="54915.ADS79_23430"/>
<evidence type="ECO:0000256" key="7">
    <source>
        <dbReference type="SAM" id="Phobius"/>
    </source>
</evidence>
<comment type="caution">
    <text evidence="10">The sequence shown here is derived from an EMBL/GenBank/DDBJ whole genome shotgun (WGS) entry which is preliminary data.</text>
</comment>
<feature type="transmembrane region" description="Helical" evidence="7">
    <location>
        <begin position="336"/>
        <end position="357"/>
    </location>
</feature>
<keyword evidence="3 7" id="KW-0812">Transmembrane</keyword>
<dbReference type="Pfam" id="PF00324">
    <property type="entry name" value="AA_permease"/>
    <property type="match status" value="1"/>
</dbReference>
<keyword evidence="5 7" id="KW-1133">Transmembrane helix</keyword>
<protein>
    <submittedName>
        <fullName evidence="9">Amino acid permease</fullName>
    </submittedName>
    <submittedName>
        <fullName evidence="10">Amino acid transporter</fullName>
    </submittedName>
</protein>
<reference evidence="10" key="2">
    <citation type="submission" date="2015-07" db="EMBL/GenBank/DDBJ databases">
        <title>MeaNS - Measles Nucleotide Surveillance Program.</title>
        <authorList>
            <person name="Tran T."/>
            <person name="Druce J."/>
        </authorList>
    </citation>
    <scope>NUCLEOTIDE SEQUENCE</scope>
    <source>
        <strain evidence="10">DSM 9887</strain>
    </source>
</reference>
<feature type="transmembrane region" description="Helical" evidence="7">
    <location>
        <begin position="291"/>
        <end position="316"/>
    </location>
</feature>
<keyword evidence="12" id="KW-1185">Reference proteome</keyword>
<dbReference type="GO" id="GO:0055085">
    <property type="term" value="P:transmembrane transport"/>
    <property type="evidence" value="ECO:0007669"/>
    <property type="project" value="InterPro"/>
</dbReference>
<keyword evidence="6 7" id="KW-0472">Membrane</keyword>
<evidence type="ECO:0000256" key="5">
    <source>
        <dbReference type="ARBA" id="ARBA00022989"/>
    </source>
</evidence>
<proteinExistence type="predicted"/>
<accession>A0A0K9YSM5</accession>
<evidence type="ECO:0000256" key="3">
    <source>
        <dbReference type="ARBA" id="ARBA00022692"/>
    </source>
</evidence>
<feature type="transmembrane region" description="Helical" evidence="7">
    <location>
        <begin position="245"/>
        <end position="264"/>
    </location>
</feature>